<dbReference type="EMBL" id="BPLR01017381">
    <property type="protein sequence ID" value="GIY91091.1"/>
    <property type="molecule type" value="Genomic_DNA"/>
</dbReference>
<comment type="caution">
    <text evidence="1">The sequence shown here is derived from an EMBL/GenBank/DDBJ whole genome shotgun (WGS) entry which is preliminary data.</text>
</comment>
<protein>
    <submittedName>
        <fullName evidence="1">Uncharacterized protein</fullName>
    </submittedName>
</protein>
<accession>A0AAV4X851</accession>
<reference evidence="1 2" key="1">
    <citation type="submission" date="2021-06" db="EMBL/GenBank/DDBJ databases">
        <title>Caerostris extrusa draft genome.</title>
        <authorList>
            <person name="Kono N."/>
            <person name="Arakawa K."/>
        </authorList>
    </citation>
    <scope>NUCLEOTIDE SEQUENCE [LARGE SCALE GENOMIC DNA]</scope>
</reference>
<dbReference type="Proteomes" id="UP001054945">
    <property type="component" value="Unassembled WGS sequence"/>
</dbReference>
<keyword evidence="2" id="KW-1185">Reference proteome</keyword>
<sequence length="96" mass="11288">MFSFKPCRRRVRIWWKHHESMDVTPLQADCRNVMILAMFSWHALDSLIQVSRLLNKASYFNIGANLVHPIMLIVYPHSNSCFNKIAFMNMKDGLFS</sequence>
<organism evidence="1 2">
    <name type="scientific">Caerostris extrusa</name>
    <name type="common">Bark spider</name>
    <name type="synonym">Caerostris bankana</name>
    <dbReference type="NCBI Taxonomy" id="172846"/>
    <lineage>
        <taxon>Eukaryota</taxon>
        <taxon>Metazoa</taxon>
        <taxon>Ecdysozoa</taxon>
        <taxon>Arthropoda</taxon>
        <taxon>Chelicerata</taxon>
        <taxon>Arachnida</taxon>
        <taxon>Araneae</taxon>
        <taxon>Araneomorphae</taxon>
        <taxon>Entelegynae</taxon>
        <taxon>Araneoidea</taxon>
        <taxon>Araneidae</taxon>
        <taxon>Caerostris</taxon>
    </lineage>
</organism>
<dbReference type="AlphaFoldDB" id="A0AAV4X851"/>
<evidence type="ECO:0000313" key="1">
    <source>
        <dbReference type="EMBL" id="GIY91091.1"/>
    </source>
</evidence>
<name>A0AAV4X851_CAEEX</name>
<proteinExistence type="predicted"/>
<gene>
    <name evidence="1" type="ORF">CEXT_157921</name>
</gene>
<evidence type="ECO:0000313" key="2">
    <source>
        <dbReference type="Proteomes" id="UP001054945"/>
    </source>
</evidence>